<dbReference type="EMBL" id="MSLT01000018">
    <property type="protein sequence ID" value="OUD13125.1"/>
    <property type="molecule type" value="Genomic_DNA"/>
</dbReference>
<keyword evidence="2" id="KW-1185">Reference proteome</keyword>
<dbReference type="Proteomes" id="UP000194798">
    <property type="component" value="Unassembled WGS sequence"/>
</dbReference>
<gene>
    <name evidence="1" type="ORF">TPSD3_10790</name>
</gene>
<comment type="caution">
    <text evidence="1">The sequence shown here is derived from an EMBL/GenBank/DDBJ whole genome shotgun (WGS) entry which is preliminary data.</text>
</comment>
<organism evidence="1 2">
    <name type="scientific">Thioflexithrix psekupsensis</name>
    <dbReference type="NCBI Taxonomy" id="1570016"/>
    <lineage>
        <taxon>Bacteria</taxon>
        <taxon>Pseudomonadati</taxon>
        <taxon>Pseudomonadota</taxon>
        <taxon>Gammaproteobacteria</taxon>
        <taxon>Thiotrichales</taxon>
        <taxon>Thioflexithrix</taxon>
    </lineage>
</organism>
<evidence type="ECO:0000313" key="2">
    <source>
        <dbReference type="Proteomes" id="UP000194798"/>
    </source>
</evidence>
<evidence type="ECO:0000313" key="1">
    <source>
        <dbReference type="EMBL" id="OUD13125.1"/>
    </source>
</evidence>
<reference evidence="1 2" key="1">
    <citation type="submission" date="2016-12" db="EMBL/GenBank/DDBJ databases">
        <title>Thioflexothrix psekupsii D3 genome sequencing and assembly.</title>
        <authorList>
            <person name="Fomenkov A."/>
            <person name="Vincze T."/>
            <person name="Grabovich M."/>
            <person name="Anton B.P."/>
            <person name="Dubinina G."/>
            <person name="Orlova M."/>
            <person name="Belousova E."/>
            <person name="Roberts R.J."/>
        </authorList>
    </citation>
    <scope>NUCLEOTIDE SEQUENCE [LARGE SCALE GENOMIC DNA]</scope>
    <source>
        <strain evidence="1">D3</strain>
    </source>
</reference>
<accession>A0A251X5V2</accession>
<name>A0A251X5V2_9GAMM</name>
<protein>
    <submittedName>
        <fullName evidence="1">Uncharacterized protein</fullName>
    </submittedName>
</protein>
<proteinExistence type="predicted"/>
<sequence length="239" mass="26357">MLQKFFSGLQSQNTIYPSGHLQAIDLPANHSGIRETRCAEDGFDFLGKRILPIDVLPSQAALSRMQKNTVRRYEQGTSKQRVWKYWVLWLGWIFGTSFGVHVSAAPCVDIGFNAVGGACVCDNAGLDPSYAANWNVNVIPPYNGIFMNNNAVNVRYCANDTDTICTTNPPGSLSDGSTLYLKRVSDNTYYKCPIIYGSNPVSEYYTPTTSTPPSTPISASILDFNQPAVIFSKEIKVME</sequence>
<dbReference type="RefSeq" id="WP_086488571.1">
    <property type="nucleotide sequence ID" value="NZ_MSLT01000018.1"/>
</dbReference>
<dbReference type="AlphaFoldDB" id="A0A251X5V2"/>